<dbReference type="InterPro" id="IPR023186">
    <property type="entry name" value="IUNH"/>
</dbReference>
<dbReference type="Proteomes" id="UP000657421">
    <property type="component" value="Unassembled WGS sequence"/>
</dbReference>
<dbReference type="EMBL" id="JACRSZ010000004">
    <property type="protein sequence ID" value="MBC8572593.1"/>
    <property type="molecule type" value="Genomic_DNA"/>
</dbReference>
<name>A0ABR7NA39_9FIRM</name>
<evidence type="ECO:0000313" key="5">
    <source>
        <dbReference type="Proteomes" id="UP000657421"/>
    </source>
</evidence>
<evidence type="ECO:0000259" key="3">
    <source>
        <dbReference type="Pfam" id="PF01156"/>
    </source>
</evidence>
<dbReference type="InterPro" id="IPR001910">
    <property type="entry name" value="Inosine/uridine_hydrolase_dom"/>
</dbReference>
<reference evidence="4 5" key="1">
    <citation type="submission" date="2020-08" db="EMBL/GenBank/DDBJ databases">
        <title>Genome public.</title>
        <authorList>
            <person name="Liu C."/>
            <person name="Sun Q."/>
        </authorList>
    </citation>
    <scope>NUCLEOTIDE SEQUENCE [LARGE SCALE GENOMIC DNA]</scope>
    <source>
        <strain evidence="4 5">NSJ-46</strain>
    </source>
</reference>
<dbReference type="PANTHER" id="PTHR12304">
    <property type="entry name" value="INOSINE-URIDINE PREFERRING NUCLEOSIDE HYDROLASE"/>
    <property type="match status" value="1"/>
</dbReference>
<comment type="caution">
    <text evidence="4">The sequence shown here is derived from an EMBL/GenBank/DDBJ whole genome shotgun (WGS) entry which is preliminary data.</text>
</comment>
<keyword evidence="1 4" id="KW-0378">Hydrolase</keyword>
<dbReference type="PANTHER" id="PTHR12304:SF4">
    <property type="entry name" value="URIDINE NUCLEOSIDASE"/>
    <property type="match status" value="1"/>
</dbReference>
<dbReference type="PROSITE" id="PS01247">
    <property type="entry name" value="IUNH"/>
    <property type="match status" value="1"/>
</dbReference>
<dbReference type="Gene3D" id="3.90.245.10">
    <property type="entry name" value="Ribonucleoside hydrolase-like"/>
    <property type="match status" value="1"/>
</dbReference>
<dbReference type="Pfam" id="PF01156">
    <property type="entry name" value="IU_nuc_hydro"/>
    <property type="match status" value="1"/>
</dbReference>
<proteinExistence type="predicted"/>
<evidence type="ECO:0000256" key="1">
    <source>
        <dbReference type="ARBA" id="ARBA00022801"/>
    </source>
</evidence>
<organism evidence="4 5">
    <name type="scientific">Jingyaoa shaoxingensis</name>
    <dbReference type="NCBI Taxonomy" id="2763671"/>
    <lineage>
        <taxon>Bacteria</taxon>
        <taxon>Bacillati</taxon>
        <taxon>Bacillota</taxon>
        <taxon>Clostridia</taxon>
        <taxon>Lachnospirales</taxon>
        <taxon>Lachnospiraceae</taxon>
        <taxon>Jingyaoa</taxon>
    </lineage>
</organism>
<evidence type="ECO:0000256" key="2">
    <source>
        <dbReference type="ARBA" id="ARBA00023295"/>
    </source>
</evidence>
<dbReference type="SUPFAM" id="SSF53590">
    <property type="entry name" value="Nucleoside hydrolase"/>
    <property type="match status" value="1"/>
</dbReference>
<accession>A0ABR7NA39</accession>
<protein>
    <submittedName>
        <fullName evidence="4">Nucleoside hydrolase</fullName>
    </submittedName>
</protein>
<dbReference type="GO" id="GO:0016787">
    <property type="term" value="F:hydrolase activity"/>
    <property type="evidence" value="ECO:0007669"/>
    <property type="project" value="UniProtKB-KW"/>
</dbReference>
<keyword evidence="5" id="KW-1185">Reference proteome</keyword>
<evidence type="ECO:0000313" key="4">
    <source>
        <dbReference type="EMBL" id="MBC8572593.1"/>
    </source>
</evidence>
<feature type="domain" description="Inosine/uridine-preferring nucleoside hydrolase" evidence="3">
    <location>
        <begin position="4"/>
        <end position="315"/>
    </location>
</feature>
<dbReference type="InterPro" id="IPR036452">
    <property type="entry name" value="Ribo_hydro-like"/>
</dbReference>
<dbReference type="RefSeq" id="WP_249307626.1">
    <property type="nucleotide sequence ID" value="NZ_JACRSZ010000004.1"/>
</dbReference>
<gene>
    <name evidence="4" type="ORF">H8716_05755</name>
</gene>
<dbReference type="InterPro" id="IPR015910">
    <property type="entry name" value="I/U_nuclsd_hydro_CS"/>
</dbReference>
<keyword evidence="2" id="KW-0326">Glycosidase</keyword>
<sequence length="323" mass="35259">MKKVILDVDTGSDDAIAIMMAVLSGKLDILGITVTWGNRPVEDCVENTLKVLELLGKRIPVYRGCPQAMVRYLTRQRNAALDKDGISITLDGEEYTVHPSSFPLPEPREKEQDEHACSFLVNTVKESKEKITLISVGPLTNLGMALRMCPEMKDHIEKIVIMGGGVHKGNITPCAEANFYHDPEAAKIVLESGIPCDVIPLNATHSAEISLDDAAELEATGKAAAVFAASLIRQRIDALEKMKAGNGYSDAIHDALAVASLLDDKVIETWETKAFDIDINGGAGDGALIIDDRMNAEAEFPVRFAMKANKEIFFDMMKEMLSR</sequence>